<keyword evidence="4 7" id="KW-0378">Hydrolase</keyword>
<evidence type="ECO:0000256" key="2">
    <source>
        <dbReference type="ARBA" id="ARBA00022685"/>
    </source>
</evidence>
<dbReference type="EMBL" id="CP111017">
    <property type="protein sequence ID" value="WAR08099.1"/>
    <property type="molecule type" value="Genomic_DNA"/>
</dbReference>
<dbReference type="PANTHER" id="PTHR42884:SF23">
    <property type="entry name" value="FURIN-LIKE PROTEASE 2"/>
    <property type="match status" value="1"/>
</dbReference>
<dbReference type="Pfam" id="PF01483">
    <property type="entry name" value="P_proprotein"/>
    <property type="match status" value="1"/>
</dbReference>
<protein>
    <submittedName>
        <fullName evidence="11">NECB-like protein</fullName>
    </submittedName>
</protein>
<dbReference type="Pfam" id="PF00082">
    <property type="entry name" value="Peptidase_S8"/>
    <property type="match status" value="1"/>
</dbReference>
<dbReference type="CDD" id="cd04059">
    <property type="entry name" value="Peptidases_S8_Protein_convertases_Kexins_Furin-like"/>
    <property type="match status" value="1"/>
</dbReference>
<feature type="active site" description="Charge relay system" evidence="7">
    <location>
        <position position="382"/>
    </location>
</feature>
<dbReference type="PANTHER" id="PTHR42884">
    <property type="entry name" value="PROPROTEIN CONVERTASE SUBTILISIN/KEXIN-RELATED"/>
    <property type="match status" value="1"/>
</dbReference>
<dbReference type="SUPFAM" id="SSF52743">
    <property type="entry name" value="Subtilisin-like"/>
    <property type="match status" value="1"/>
</dbReference>
<dbReference type="InterPro" id="IPR002884">
    <property type="entry name" value="P_dom"/>
</dbReference>
<dbReference type="Proteomes" id="UP001164746">
    <property type="component" value="Chromosome 6"/>
</dbReference>
<dbReference type="Gene3D" id="3.40.50.200">
    <property type="entry name" value="Peptidase S8/S53 domain"/>
    <property type="match status" value="1"/>
</dbReference>
<feature type="compositionally biased region" description="Basic and acidic residues" evidence="8">
    <location>
        <begin position="189"/>
        <end position="201"/>
    </location>
</feature>
<evidence type="ECO:0000256" key="1">
    <source>
        <dbReference type="ARBA" id="ARBA00022670"/>
    </source>
</evidence>
<dbReference type="InterPro" id="IPR034182">
    <property type="entry name" value="Kexin/furin"/>
</dbReference>
<dbReference type="PROSITE" id="PS51892">
    <property type="entry name" value="SUBTILASE"/>
    <property type="match status" value="1"/>
</dbReference>
<evidence type="ECO:0000259" key="10">
    <source>
        <dbReference type="PROSITE" id="PS51829"/>
    </source>
</evidence>
<dbReference type="InterPro" id="IPR036852">
    <property type="entry name" value="Peptidase_S8/S53_dom_sf"/>
</dbReference>
<evidence type="ECO:0000256" key="7">
    <source>
        <dbReference type="PROSITE-ProRule" id="PRU01240"/>
    </source>
</evidence>
<feature type="chain" id="PRO_5047234183" evidence="9">
    <location>
        <begin position="21"/>
        <end position="646"/>
    </location>
</feature>
<sequence length="646" mass="71947">MWLLTVGAATLFACLYVAPALPTMEFDPQDPGHFLNLFLIEVADSQTAERISELGLYVLRHPEVEGRSKRSAESHKTLKRVRRTHKILHDKQLEFPIREVKDNHLFYREPDQFDTRDGLLYNDEFFDDQWYLSNHHQTGGKRDIDLDVLPVWQQGFHGEGVVVTTLDDGVDHEHPDLRNNYDPEASADFNDKSDRGNDPTPDKTNPANSHGTRCAGEIAAAAGNGVCGVGVAYGASIGGIRLLDGAITDQLEAKALIYHNQHIHIYSASWGPHDDGSTMEAPGKACVDALRQGVQKGRGGLGSLFIWATGNGGGSGDMCGADGYVPSIESISVQSLSDQGTRPFFGESCSSTMISVPSGGEHTKTEEMKATYKIKVNFEGTSSAAPLASGVYALVLQANPRLTWRDVQHITVKAARVTTDDDEWWINGANHHLNPQFGFGMMDATRMVDLAQNWVNMPEQHTCVTDKKDVSIEISAGDCGTVEFQFDGCRGDSERSITNLEHVQLTVLVDVVRRGDVQIYITSPAGTRRLNTIENNDKHDVCYMFSPHRSALLTRRPNDGSDESIDFTFMTVHSWMEDPDGNWSVEVCYKPDDDKEKEPRNIKFKRVKNKLGDMTNRELEEEATEIEKEAKMVDLIEEIEKYLKKK</sequence>
<keyword evidence="6" id="KW-1015">Disulfide bond</keyword>
<evidence type="ECO:0000256" key="8">
    <source>
        <dbReference type="SAM" id="MobiDB-lite"/>
    </source>
</evidence>
<dbReference type="SUPFAM" id="SSF49785">
    <property type="entry name" value="Galactose-binding domain-like"/>
    <property type="match status" value="1"/>
</dbReference>
<dbReference type="InterPro" id="IPR023828">
    <property type="entry name" value="Peptidase_S8_Ser-AS"/>
</dbReference>
<dbReference type="PROSITE" id="PS51829">
    <property type="entry name" value="P_HOMO_B"/>
    <property type="match status" value="1"/>
</dbReference>
<dbReference type="PROSITE" id="PS00137">
    <property type="entry name" value="SUBTILASE_HIS"/>
    <property type="match status" value="1"/>
</dbReference>
<dbReference type="InterPro" id="IPR000209">
    <property type="entry name" value="Peptidase_S8/S53_dom"/>
</dbReference>
<feature type="domain" description="P/Homo B" evidence="10">
    <location>
        <begin position="456"/>
        <end position="627"/>
    </location>
</feature>
<gene>
    <name evidence="11" type="ORF">MAR_018057</name>
</gene>
<keyword evidence="12" id="KW-1185">Reference proteome</keyword>
<keyword evidence="1 7" id="KW-0645">Protease</keyword>
<feature type="signal peptide" evidence="9">
    <location>
        <begin position="1"/>
        <end position="20"/>
    </location>
</feature>
<comment type="similarity">
    <text evidence="7">Belongs to the peptidase S8 family.</text>
</comment>
<name>A0ABY7EG21_MYAAR</name>
<dbReference type="InterPro" id="IPR008979">
    <property type="entry name" value="Galactose-bd-like_sf"/>
</dbReference>
<keyword evidence="5 7" id="KW-0720">Serine protease</keyword>
<feature type="active site" description="Charge relay system" evidence="7">
    <location>
        <position position="167"/>
    </location>
</feature>
<reference evidence="11" key="1">
    <citation type="submission" date="2022-11" db="EMBL/GenBank/DDBJ databases">
        <title>Centuries of genome instability and evolution in soft-shell clam transmissible cancer (bioRxiv).</title>
        <authorList>
            <person name="Hart S.F.M."/>
            <person name="Yonemitsu M.A."/>
            <person name="Giersch R.M."/>
            <person name="Beal B.F."/>
            <person name="Arriagada G."/>
            <person name="Davis B.W."/>
            <person name="Ostrander E.A."/>
            <person name="Goff S.P."/>
            <person name="Metzger M.J."/>
        </authorList>
    </citation>
    <scope>NUCLEOTIDE SEQUENCE</scope>
    <source>
        <strain evidence="11">MELC-2E11</strain>
        <tissue evidence="11">Siphon/mantle</tissue>
    </source>
</reference>
<evidence type="ECO:0000313" key="12">
    <source>
        <dbReference type="Proteomes" id="UP001164746"/>
    </source>
</evidence>
<proteinExistence type="inferred from homology"/>
<dbReference type="InterPro" id="IPR022398">
    <property type="entry name" value="Peptidase_S8_His-AS"/>
</dbReference>
<evidence type="ECO:0000256" key="5">
    <source>
        <dbReference type="ARBA" id="ARBA00022825"/>
    </source>
</evidence>
<keyword evidence="2" id="KW-0165">Cleavage on pair of basic residues</keyword>
<feature type="region of interest" description="Disordered" evidence="8">
    <location>
        <begin position="172"/>
        <end position="210"/>
    </location>
</feature>
<dbReference type="PRINTS" id="PR00723">
    <property type="entry name" value="SUBTILISIN"/>
</dbReference>
<feature type="active site" description="Charge relay system" evidence="7">
    <location>
        <position position="210"/>
    </location>
</feature>
<dbReference type="Gene3D" id="2.60.120.260">
    <property type="entry name" value="Galactose-binding domain-like"/>
    <property type="match status" value="1"/>
</dbReference>
<dbReference type="PROSITE" id="PS00138">
    <property type="entry name" value="SUBTILASE_SER"/>
    <property type="match status" value="1"/>
</dbReference>
<feature type="compositionally biased region" description="Basic and acidic residues" evidence="8">
    <location>
        <begin position="172"/>
        <end position="181"/>
    </location>
</feature>
<organism evidence="11 12">
    <name type="scientific">Mya arenaria</name>
    <name type="common">Soft-shell clam</name>
    <dbReference type="NCBI Taxonomy" id="6604"/>
    <lineage>
        <taxon>Eukaryota</taxon>
        <taxon>Metazoa</taxon>
        <taxon>Spiralia</taxon>
        <taxon>Lophotrochozoa</taxon>
        <taxon>Mollusca</taxon>
        <taxon>Bivalvia</taxon>
        <taxon>Autobranchia</taxon>
        <taxon>Heteroconchia</taxon>
        <taxon>Euheterodonta</taxon>
        <taxon>Imparidentia</taxon>
        <taxon>Neoheterodontei</taxon>
        <taxon>Myida</taxon>
        <taxon>Myoidea</taxon>
        <taxon>Myidae</taxon>
        <taxon>Mya</taxon>
    </lineage>
</organism>
<evidence type="ECO:0000256" key="6">
    <source>
        <dbReference type="ARBA" id="ARBA00023157"/>
    </source>
</evidence>
<accession>A0ABY7EG21</accession>
<evidence type="ECO:0000313" key="11">
    <source>
        <dbReference type="EMBL" id="WAR08099.1"/>
    </source>
</evidence>
<evidence type="ECO:0000256" key="4">
    <source>
        <dbReference type="ARBA" id="ARBA00022801"/>
    </source>
</evidence>
<dbReference type="InterPro" id="IPR015500">
    <property type="entry name" value="Peptidase_S8_subtilisin-rel"/>
</dbReference>
<evidence type="ECO:0000256" key="9">
    <source>
        <dbReference type="SAM" id="SignalP"/>
    </source>
</evidence>
<keyword evidence="3 9" id="KW-0732">Signal</keyword>
<evidence type="ECO:0000256" key="3">
    <source>
        <dbReference type="ARBA" id="ARBA00022729"/>
    </source>
</evidence>